<evidence type="ECO:0000256" key="2">
    <source>
        <dbReference type="ARBA" id="ARBA00007688"/>
    </source>
</evidence>
<dbReference type="EMBL" id="GFDL01012798">
    <property type="protein sequence ID" value="JAV22247.1"/>
    <property type="molecule type" value="Transcribed_RNA"/>
</dbReference>
<dbReference type="Pfam" id="PF02969">
    <property type="entry name" value="TAF"/>
    <property type="match status" value="1"/>
</dbReference>
<dbReference type="AlphaFoldDB" id="A0A1Q3F3Y4"/>
<evidence type="ECO:0000256" key="7">
    <source>
        <dbReference type="SAM" id="MobiDB-lite"/>
    </source>
</evidence>
<dbReference type="CDD" id="cd22931">
    <property type="entry name" value="HFD_TAF6"/>
    <property type="match status" value="1"/>
</dbReference>
<dbReference type="GO" id="GO:0000124">
    <property type="term" value="C:SAGA complex"/>
    <property type="evidence" value="ECO:0007669"/>
    <property type="project" value="InterPro"/>
</dbReference>
<sequence>MSDGDKTMYGTTLSLESIKVIAESIGVGSLPDDAAKELADDVSIKLKQIVQDAAKFMHHSKRMKMSIADIDHSLKVRNIEPQYGFVSPDFIPFRFASGGGRELHFIEEKEIDLAEVIQTAPPKIPLDITLRAHWLCVDGVQPTIPENPPPLSKDVQALDSVNPVNKLDKAHIKDTTGKPAIGKAHKLKNVETVHVKQLATHELSVEQQLYYKEITEACVGSDEARRAEALTSLACDPGLHEMLPRMCTFIAEGVKVNVVQNNLALLIYLMRMVRALLDNPALYLEKYLHELIPSVSTCIVSRQLCMRPELDNHWALRDFAARLMAQICKNFNTSTNNLQTRVTRLFSAALQNDKTPLSSLYGALEGLSELGTEVIKVFIIPRLRFISDRVEVHLQGSNISAVDKIAAGHIRAMLQKVCSPVLKTLRNPPDVVEEYKKDYGFLGPTIHQGVIKARTAPPTAPTCTSSSSVSVNNVSIVTTAATTPARPQTPLISSGGNKPSGSGAIQRQSSTQGGSSASGQQKFVIVSQRQQTPSPSQEDFVGIIQQSQRSGGTSQQQGLIKIEPQSGPAASQKLVVINQTTPQQGPAANVITIGGTQAGPPPELDDLSHLA</sequence>
<dbReference type="InterPro" id="IPR016024">
    <property type="entry name" value="ARM-type_fold"/>
</dbReference>
<evidence type="ECO:0000256" key="3">
    <source>
        <dbReference type="ARBA" id="ARBA00023015"/>
    </source>
</evidence>
<dbReference type="PANTHER" id="PTHR10221">
    <property type="entry name" value="TRANSCRIPTION INITIATION FACTOR TFIID SUBUNIT 6"/>
    <property type="match status" value="1"/>
</dbReference>
<keyword evidence="9" id="KW-0396">Initiation factor</keyword>
<dbReference type="GO" id="GO:0003713">
    <property type="term" value="F:transcription coactivator activity"/>
    <property type="evidence" value="ECO:0007669"/>
    <property type="project" value="TreeGrafter"/>
</dbReference>
<feature type="region of interest" description="Disordered" evidence="7">
    <location>
        <begin position="580"/>
        <end position="611"/>
    </location>
</feature>
<dbReference type="InterPro" id="IPR046344">
    <property type="entry name" value="TAF6_C_sf"/>
</dbReference>
<accession>A0A1Q3F3Y4</accession>
<dbReference type="InterPro" id="IPR009072">
    <property type="entry name" value="Histone-fold"/>
</dbReference>
<dbReference type="CDD" id="cd08050">
    <property type="entry name" value="TAF6C"/>
    <property type="match status" value="1"/>
</dbReference>
<dbReference type="InterPro" id="IPR004823">
    <property type="entry name" value="TAF_TATA-bd_Histone-like_dom"/>
</dbReference>
<evidence type="ECO:0000313" key="9">
    <source>
        <dbReference type="EMBL" id="JAV22247.1"/>
    </source>
</evidence>
<dbReference type="PANTHER" id="PTHR10221:SF9">
    <property type="entry name" value="TRANSCRIPTION INITIATION FACTOR TFIID SUBUNIT 6"/>
    <property type="match status" value="1"/>
</dbReference>
<dbReference type="InterPro" id="IPR037796">
    <property type="entry name" value="TAF6"/>
</dbReference>
<dbReference type="Gene3D" id="1.25.40.770">
    <property type="entry name" value="TAF6, C-terminal HEAT repeat domain"/>
    <property type="match status" value="1"/>
</dbReference>
<feature type="compositionally biased region" description="Polar residues" evidence="7">
    <location>
        <begin position="491"/>
        <end position="505"/>
    </location>
</feature>
<keyword evidence="4" id="KW-0804">Transcription</keyword>
<dbReference type="SMART" id="SM00803">
    <property type="entry name" value="TAF"/>
    <property type="match status" value="1"/>
</dbReference>
<evidence type="ECO:0000256" key="4">
    <source>
        <dbReference type="ARBA" id="ARBA00023163"/>
    </source>
</evidence>
<evidence type="ECO:0000259" key="8">
    <source>
        <dbReference type="SMART" id="SM00803"/>
    </source>
</evidence>
<dbReference type="GO" id="GO:0046982">
    <property type="term" value="F:protein heterodimerization activity"/>
    <property type="evidence" value="ECO:0007669"/>
    <property type="project" value="InterPro"/>
</dbReference>
<organism evidence="9">
    <name type="scientific">Culex tarsalis</name>
    <name type="common">Encephalitis mosquito</name>
    <dbReference type="NCBI Taxonomy" id="7177"/>
    <lineage>
        <taxon>Eukaryota</taxon>
        <taxon>Metazoa</taxon>
        <taxon>Ecdysozoa</taxon>
        <taxon>Arthropoda</taxon>
        <taxon>Hexapoda</taxon>
        <taxon>Insecta</taxon>
        <taxon>Pterygota</taxon>
        <taxon>Neoptera</taxon>
        <taxon>Endopterygota</taxon>
        <taxon>Diptera</taxon>
        <taxon>Nematocera</taxon>
        <taxon>Culicoidea</taxon>
        <taxon>Culicidae</taxon>
        <taxon>Culicinae</taxon>
        <taxon>Culicini</taxon>
        <taxon>Culex</taxon>
        <taxon>Culex</taxon>
    </lineage>
</organism>
<evidence type="ECO:0000256" key="1">
    <source>
        <dbReference type="ARBA" id="ARBA00004123"/>
    </source>
</evidence>
<comment type="similarity">
    <text evidence="2">Belongs to the TAF6 family.</text>
</comment>
<name>A0A1Q3F3Y4_CULTA</name>
<keyword evidence="9" id="KW-0648">Protein biosynthesis</keyword>
<protein>
    <recommendedName>
        <fullName evidence="6">Transcription initiation factor TFIID subunit 6</fullName>
    </recommendedName>
</protein>
<dbReference type="GO" id="GO:0046695">
    <property type="term" value="C:SLIK (SAGA-like) complex"/>
    <property type="evidence" value="ECO:0007669"/>
    <property type="project" value="InterPro"/>
</dbReference>
<dbReference type="Pfam" id="PF07571">
    <property type="entry name" value="TAF6_C"/>
    <property type="match status" value="1"/>
</dbReference>
<feature type="region of interest" description="Disordered" evidence="7">
    <location>
        <begin position="480"/>
        <end position="521"/>
    </location>
</feature>
<dbReference type="GO" id="GO:0005669">
    <property type="term" value="C:transcription factor TFIID complex"/>
    <property type="evidence" value="ECO:0007669"/>
    <property type="project" value="InterPro"/>
</dbReference>
<dbReference type="SUPFAM" id="SSF48371">
    <property type="entry name" value="ARM repeat"/>
    <property type="match status" value="1"/>
</dbReference>
<feature type="compositionally biased region" description="Low complexity" evidence="7">
    <location>
        <begin position="506"/>
        <end position="521"/>
    </location>
</feature>
<evidence type="ECO:0000256" key="6">
    <source>
        <dbReference type="ARBA" id="ARBA00040091"/>
    </source>
</evidence>
<dbReference type="FunFam" id="1.25.40.770:FF:000001">
    <property type="entry name" value="Transcription initiation factor TFIID subunit 6"/>
    <property type="match status" value="1"/>
</dbReference>
<dbReference type="FunFam" id="1.10.20.10:FF:000030">
    <property type="entry name" value="Transcription initiation factor TFIID subunit 6"/>
    <property type="match status" value="1"/>
</dbReference>
<comment type="subcellular location">
    <subcellularLocation>
        <location evidence="1">Nucleus</location>
    </subcellularLocation>
</comment>
<feature type="domain" description="TATA box binding protein associated factor (TAF) histone-like fold" evidence="8">
    <location>
        <begin position="11"/>
        <end position="75"/>
    </location>
</feature>
<dbReference type="Gene3D" id="1.10.20.10">
    <property type="entry name" value="Histone, subunit A"/>
    <property type="match status" value="1"/>
</dbReference>
<feature type="compositionally biased region" description="Low complexity" evidence="7">
    <location>
        <begin position="480"/>
        <end position="490"/>
    </location>
</feature>
<dbReference type="GO" id="GO:0003743">
    <property type="term" value="F:translation initiation factor activity"/>
    <property type="evidence" value="ECO:0007669"/>
    <property type="project" value="UniProtKB-KW"/>
</dbReference>
<reference evidence="9" key="1">
    <citation type="submission" date="2017-01" db="EMBL/GenBank/DDBJ databases">
        <title>A deep insight into the sialotranscriptome of adult male and female Cluex tarsalis mosquitoes.</title>
        <authorList>
            <person name="Ribeiro J.M."/>
            <person name="Moreira F."/>
            <person name="Bernard K.A."/>
            <person name="Calvo E."/>
        </authorList>
    </citation>
    <scope>NUCLEOTIDE SEQUENCE</scope>
    <source>
        <strain evidence="9">Kern County</strain>
        <tissue evidence="9">Salivary glands</tissue>
    </source>
</reference>
<evidence type="ECO:0000256" key="5">
    <source>
        <dbReference type="ARBA" id="ARBA00023242"/>
    </source>
</evidence>
<proteinExistence type="inferred from homology"/>
<keyword evidence="5" id="KW-0539">Nucleus</keyword>
<dbReference type="GO" id="GO:0051123">
    <property type="term" value="P:RNA polymerase II preinitiation complex assembly"/>
    <property type="evidence" value="ECO:0007669"/>
    <property type="project" value="TreeGrafter"/>
</dbReference>
<dbReference type="SUPFAM" id="SSF47113">
    <property type="entry name" value="Histone-fold"/>
    <property type="match status" value="1"/>
</dbReference>
<dbReference type="InterPro" id="IPR011442">
    <property type="entry name" value="TAF6_C"/>
</dbReference>
<keyword evidence="3" id="KW-0805">Transcription regulation</keyword>
<dbReference type="GO" id="GO:0016251">
    <property type="term" value="F:RNA polymerase II general transcription initiation factor activity"/>
    <property type="evidence" value="ECO:0007669"/>
    <property type="project" value="InterPro"/>
</dbReference>